<dbReference type="Proteomes" id="UP001253595">
    <property type="component" value="Unassembled WGS sequence"/>
</dbReference>
<comment type="caution">
    <text evidence="1">The sequence shown here is derived from an EMBL/GenBank/DDBJ whole genome shotgun (WGS) entry which is preliminary data.</text>
</comment>
<proteinExistence type="predicted"/>
<reference evidence="1 2" key="1">
    <citation type="submission" date="2023-07" db="EMBL/GenBank/DDBJ databases">
        <title>Sorghum-associated microbial communities from plants grown in Nebraska, USA.</title>
        <authorList>
            <person name="Schachtman D."/>
        </authorList>
    </citation>
    <scope>NUCLEOTIDE SEQUENCE [LARGE SCALE GENOMIC DNA]</scope>
    <source>
        <strain evidence="1 2">BE190</strain>
    </source>
</reference>
<protein>
    <submittedName>
        <fullName evidence="1">Uncharacterized protein</fullName>
    </submittedName>
</protein>
<accession>A0ABU1UUR2</accession>
<sequence>MEKLDRNALKNKFKKGRMPSEQDFSNLIDSMVNILEEGFDKTSRDGLKISQLMGSGRLLSFYKNIAVESPQWFLELSTSENKLHFGTPQSPRVLSLYSQGSGSDGQNNLRVAVGINKENPQTTLDVEGTIASSGRMGKVGDMAAPADGEWHDITSALTGCEAFEVVAGVGGQDADGKYALVHAIALNTFNGKSSINTQDAHFGNKCNRLELRWQPVPEQGQFHFKLQIRAQCSYGKNIWINYHITRLWFDPLMLESSRAPE</sequence>
<keyword evidence="2" id="KW-1185">Reference proteome</keyword>
<gene>
    <name evidence="1" type="ORF">J2X05_000941</name>
</gene>
<evidence type="ECO:0000313" key="2">
    <source>
        <dbReference type="Proteomes" id="UP001253595"/>
    </source>
</evidence>
<evidence type="ECO:0000313" key="1">
    <source>
        <dbReference type="EMBL" id="MDR7088938.1"/>
    </source>
</evidence>
<organism evidence="1 2">
    <name type="scientific">Cellvibrio fibrivorans</name>
    <dbReference type="NCBI Taxonomy" id="126350"/>
    <lineage>
        <taxon>Bacteria</taxon>
        <taxon>Pseudomonadati</taxon>
        <taxon>Pseudomonadota</taxon>
        <taxon>Gammaproteobacteria</taxon>
        <taxon>Cellvibrionales</taxon>
        <taxon>Cellvibrionaceae</taxon>
        <taxon>Cellvibrio</taxon>
    </lineage>
</organism>
<dbReference type="EMBL" id="JAVDVX010000001">
    <property type="protein sequence ID" value="MDR7088938.1"/>
    <property type="molecule type" value="Genomic_DNA"/>
</dbReference>
<name>A0ABU1UUR2_9GAMM</name>
<dbReference type="RefSeq" id="WP_310069251.1">
    <property type="nucleotide sequence ID" value="NZ_JAVDVX010000001.1"/>
</dbReference>